<dbReference type="Gene3D" id="3.60.10.10">
    <property type="entry name" value="Endonuclease/exonuclease/phosphatase"/>
    <property type="match status" value="1"/>
</dbReference>
<dbReference type="InterPro" id="IPR005135">
    <property type="entry name" value="Endo/exonuclease/phosphatase"/>
</dbReference>
<keyword evidence="3" id="KW-0540">Nuclease</keyword>
<feature type="signal peptide" evidence="1">
    <location>
        <begin position="1"/>
        <end position="19"/>
    </location>
</feature>
<keyword evidence="1" id="KW-0732">Signal</keyword>
<accession>A0A1I1B7X7</accession>
<dbReference type="SUPFAM" id="SSF56219">
    <property type="entry name" value="DNase I-like"/>
    <property type="match status" value="1"/>
</dbReference>
<keyword evidence="3" id="KW-0269">Exonuclease</keyword>
<dbReference type="Pfam" id="PF03372">
    <property type="entry name" value="Exo_endo_phos"/>
    <property type="match status" value="1"/>
</dbReference>
<feature type="chain" id="PRO_5011480982" evidence="1">
    <location>
        <begin position="20"/>
        <end position="280"/>
    </location>
</feature>
<dbReference type="AlphaFoldDB" id="A0A1I1B7X7"/>
<name>A0A1I1B7X7_9BACT</name>
<evidence type="ECO:0000313" key="4">
    <source>
        <dbReference type="Proteomes" id="UP000198790"/>
    </source>
</evidence>
<evidence type="ECO:0000256" key="1">
    <source>
        <dbReference type="SAM" id="SignalP"/>
    </source>
</evidence>
<dbReference type="OrthoDB" id="9793162at2"/>
<dbReference type="PANTHER" id="PTHR12121">
    <property type="entry name" value="CARBON CATABOLITE REPRESSOR PROTEIN 4"/>
    <property type="match status" value="1"/>
</dbReference>
<evidence type="ECO:0000259" key="2">
    <source>
        <dbReference type="Pfam" id="PF03372"/>
    </source>
</evidence>
<dbReference type="Proteomes" id="UP000198790">
    <property type="component" value="Unassembled WGS sequence"/>
</dbReference>
<sequence>MKIYIATIFALLISISGFSQENSDIKIASYNLRMDTPKDSLNAWPLRKENVKALIQYHNFDIIGTQEGFIHQLNGLLEMPGFAFVGAGRDDGKTAGEHSAIFYKTDRFTVIDSGDFWLSETPDKPGLGWDATCCNRIASWVLFKDKKSMKEFYVFNAHFDHQGVVARKESGKLMVQKIKEIAKNKPVICTGDFNSTPDTEQIIALSALLNDSYSATKMPPYGPVGTTNSFQFTAPMKNRIDYVYVSKDFEVSKYAVLTDAKNQRYPSDHLPVVATVHFVK</sequence>
<keyword evidence="3" id="KW-0378">Hydrolase</keyword>
<dbReference type="GO" id="GO:0000175">
    <property type="term" value="F:3'-5'-RNA exonuclease activity"/>
    <property type="evidence" value="ECO:0007669"/>
    <property type="project" value="TreeGrafter"/>
</dbReference>
<reference evidence="3 4" key="1">
    <citation type="submission" date="2016-10" db="EMBL/GenBank/DDBJ databases">
        <authorList>
            <person name="de Groot N.N."/>
        </authorList>
    </citation>
    <scope>NUCLEOTIDE SEQUENCE [LARGE SCALE GENOMIC DNA]</scope>
    <source>
        <strain evidence="3 4">DSM 23399</strain>
    </source>
</reference>
<dbReference type="PANTHER" id="PTHR12121:SF36">
    <property type="entry name" value="ENDONUCLEASE_EXONUCLEASE_PHOSPHATASE DOMAIN-CONTAINING PROTEIN"/>
    <property type="match status" value="1"/>
</dbReference>
<dbReference type="RefSeq" id="WP_092898823.1">
    <property type="nucleotide sequence ID" value="NZ_FOKK01000011.1"/>
</dbReference>
<dbReference type="InterPro" id="IPR036691">
    <property type="entry name" value="Endo/exonu/phosph_ase_sf"/>
</dbReference>
<dbReference type="CDD" id="cd09083">
    <property type="entry name" value="EEP-1"/>
    <property type="match status" value="1"/>
</dbReference>
<evidence type="ECO:0000313" key="3">
    <source>
        <dbReference type="EMBL" id="SFB46361.1"/>
    </source>
</evidence>
<feature type="domain" description="Endonuclease/exonuclease/phosphatase" evidence="2">
    <location>
        <begin position="28"/>
        <end position="269"/>
    </location>
</feature>
<organism evidence="3 4">
    <name type="scientific">Algoriphagus aquimarinus</name>
    <dbReference type="NCBI Taxonomy" id="237018"/>
    <lineage>
        <taxon>Bacteria</taxon>
        <taxon>Pseudomonadati</taxon>
        <taxon>Bacteroidota</taxon>
        <taxon>Cytophagia</taxon>
        <taxon>Cytophagales</taxon>
        <taxon>Cyclobacteriaceae</taxon>
        <taxon>Algoriphagus</taxon>
    </lineage>
</organism>
<protein>
    <submittedName>
        <fullName evidence="3">Metal-dependent hydrolase, endonuclease/exonuclease/phosphatase family</fullName>
    </submittedName>
</protein>
<dbReference type="InterPro" id="IPR050410">
    <property type="entry name" value="CCR4/nocturin_mRNA_transcr"/>
</dbReference>
<gene>
    <name evidence="3" type="ORF">SAMN04489723_111112</name>
</gene>
<keyword evidence="4" id="KW-1185">Reference proteome</keyword>
<proteinExistence type="predicted"/>
<dbReference type="STRING" id="237018.SAMN04489723_111112"/>
<dbReference type="EMBL" id="FOKK01000011">
    <property type="protein sequence ID" value="SFB46361.1"/>
    <property type="molecule type" value="Genomic_DNA"/>
</dbReference>
<dbReference type="GO" id="GO:0004519">
    <property type="term" value="F:endonuclease activity"/>
    <property type="evidence" value="ECO:0007669"/>
    <property type="project" value="UniProtKB-KW"/>
</dbReference>
<keyword evidence="3" id="KW-0255">Endonuclease</keyword>